<dbReference type="AlphaFoldDB" id="A0A139SXC3"/>
<evidence type="ECO:0000313" key="1">
    <source>
        <dbReference type="EMBL" id="KXU39268.1"/>
    </source>
</evidence>
<reference evidence="1 2" key="1">
    <citation type="submission" date="2016-02" db="EMBL/GenBank/DDBJ databases">
        <authorList>
            <person name="Wen L."/>
            <person name="He K."/>
            <person name="Yang H."/>
        </authorList>
    </citation>
    <scope>NUCLEOTIDE SEQUENCE [LARGE SCALE GENOMIC DNA]</scope>
    <source>
        <strain evidence="1 2">CV58</strain>
    </source>
</reference>
<dbReference type="Proteomes" id="UP000072660">
    <property type="component" value="Unassembled WGS sequence"/>
</dbReference>
<keyword evidence="2" id="KW-1185">Reference proteome</keyword>
<dbReference type="RefSeq" id="WP_068386892.1">
    <property type="nucleotide sequence ID" value="NZ_LSZO01000018.1"/>
</dbReference>
<gene>
    <name evidence="1" type="ORF">AXE65_09335</name>
</gene>
<evidence type="ECO:0000313" key="2">
    <source>
        <dbReference type="Proteomes" id="UP000072660"/>
    </source>
</evidence>
<accession>A0A139SXC3</accession>
<sequence>MNTLKRKWIIPAVIMALLLLGTLAWQLISRHMAGQAEVKAQQTLQQWGLQDKAQWEKLSVSPLGALTFNNLRIELSPDETLKVGQARISDVIDQTDHQRIHVQLKQAKQEFSPMALKEVPEALLNPIDINLQLDLNFADDQAKILYDSQQKDTADIELQLHLSQIGALRGVLGVIFPQSAAASADLDPNFIGLNRLAAAYSISLNTFDGKIKNRGLIKYLTDAVKEDMNKETGGMGEQAFVRVIQETQSACHSGVDNLKQPCQNLADFALGKKNSLHLTAKPAQPVSLEQLNGVMNGGTEPVFKLLNISIQ</sequence>
<name>A0A139SXC3_9GAMM</name>
<organism evidence="1 2">
    <name type="scientific">Ventosimonas gracilis</name>
    <dbReference type="NCBI Taxonomy" id="1680762"/>
    <lineage>
        <taxon>Bacteria</taxon>
        <taxon>Pseudomonadati</taxon>
        <taxon>Pseudomonadota</taxon>
        <taxon>Gammaproteobacteria</taxon>
        <taxon>Pseudomonadales</taxon>
        <taxon>Ventosimonadaceae</taxon>
        <taxon>Ventosimonas</taxon>
    </lineage>
</organism>
<evidence type="ECO:0008006" key="3">
    <source>
        <dbReference type="Google" id="ProtNLM"/>
    </source>
</evidence>
<protein>
    <recommendedName>
        <fullName evidence="3">DUF945 domain-containing protein</fullName>
    </recommendedName>
</protein>
<dbReference type="EMBL" id="LSZO01000018">
    <property type="protein sequence ID" value="KXU39268.1"/>
    <property type="molecule type" value="Genomic_DNA"/>
</dbReference>
<proteinExistence type="predicted"/>
<comment type="caution">
    <text evidence="1">The sequence shown here is derived from an EMBL/GenBank/DDBJ whole genome shotgun (WGS) entry which is preliminary data.</text>
</comment>